<name>A0ACC3BBM6_9EURO</name>
<dbReference type="EMBL" id="JAOPJF010000010">
    <property type="protein sequence ID" value="KAK1147862.1"/>
    <property type="molecule type" value="Genomic_DNA"/>
</dbReference>
<keyword evidence="2" id="KW-1185">Reference proteome</keyword>
<accession>A0ACC3BBM6</accession>
<sequence length="166" mass="17398">MKEHELDNVKSDSAGQNEVLCCHFCYLAAAAPTTNGFVLKAKSSSSAVSNGVVIFRANNLLVSQYQGQHGVNFKGGSDTLAIENGDGVYVSADGHLSIGSGTSASQDGFTFSGTTLKSSEGPFYTCEEEMLPRYGNAPNVQAIYVKGDSVNLADNCVELTLNKASA</sequence>
<evidence type="ECO:0000313" key="1">
    <source>
        <dbReference type="EMBL" id="KAK1147862.1"/>
    </source>
</evidence>
<reference evidence="1 2" key="1">
    <citation type="journal article" date="2023" name="ACS Omega">
        <title>Identification of the Neoaspergillic Acid Biosynthesis Gene Cluster by Establishing an In Vitro CRISPR-Ribonucleoprotein Genetic System in Aspergillus melleus.</title>
        <authorList>
            <person name="Yuan B."/>
            <person name="Grau M.F."/>
            <person name="Murata R.M."/>
            <person name="Torok T."/>
            <person name="Venkateswaran K."/>
            <person name="Stajich J.E."/>
            <person name="Wang C.C.C."/>
        </authorList>
    </citation>
    <scope>NUCLEOTIDE SEQUENCE [LARGE SCALE GENOMIC DNA]</scope>
    <source>
        <strain evidence="1 2">IMV 1140</strain>
    </source>
</reference>
<proteinExistence type="predicted"/>
<protein>
    <submittedName>
        <fullName evidence="1">Uncharacterized protein</fullName>
    </submittedName>
</protein>
<evidence type="ECO:0000313" key="2">
    <source>
        <dbReference type="Proteomes" id="UP001177260"/>
    </source>
</evidence>
<gene>
    <name evidence="1" type="ORF">N8T08_000376</name>
</gene>
<dbReference type="Proteomes" id="UP001177260">
    <property type="component" value="Unassembled WGS sequence"/>
</dbReference>
<organism evidence="1 2">
    <name type="scientific">Aspergillus melleus</name>
    <dbReference type="NCBI Taxonomy" id="138277"/>
    <lineage>
        <taxon>Eukaryota</taxon>
        <taxon>Fungi</taxon>
        <taxon>Dikarya</taxon>
        <taxon>Ascomycota</taxon>
        <taxon>Pezizomycotina</taxon>
        <taxon>Eurotiomycetes</taxon>
        <taxon>Eurotiomycetidae</taxon>
        <taxon>Eurotiales</taxon>
        <taxon>Aspergillaceae</taxon>
        <taxon>Aspergillus</taxon>
        <taxon>Aspergillus subgen. Circumdati</taxon>
    </lineage>
</organism>
<comment type="caution">
    <text evidence="1">The sequence shown here is derived from an EMBL/GenBank/DDBJ whole genome shotgun (WGS) entry which is preliminary data.</text>
</comment>